<evidence type="ECO:0000313" key="2">
    <source>
        <dbReference type="Proteomes" id="UP001596065"/>
    </source>
</evidence>
<dbReference type="RefSeq" id="WP_344347730.1">
    <property type="nucleotide sequence ID" value="NZ_BAAASM010000012.1"/>
</dbReference>
<dbReference type="Proteomes" id="UP001596065">
    <property type="component" value="Unassembled WGS sequence"/>
</dbReference>
<dbReference type="InterPro" id="IPR025851">
    <property type="entry name" value="SUKH-4"/>
</dbReference>
<evidence type="ECO:0000313" key="1">
    <source>
        <dbReference type="EMBL" id="MFC5659732.1"/>
    </source>
</evidence>
<keyword evidence="2" id="KW-1185">Reference proteome</keyword>
<reference evidence="2" key="1">
    <citation type="journal article" date="2019" name="Int. J. Syst. Evol. Microbiol.">
        <title>The Global Catalogue of Microorganisms (GCM) 10K type strain sequencing project: providing services to taxonomists for standard genome sequencing and annotation.</title>
        <authorList>
            <consortium name="The Broad Institute Genomics Platform"/>
            <consortium name="The Broad Institute Genome Sequencing Center for Infectious Disease"/>
            <person name="Wu L."/>
            <person name="Ma J."/>
        </authorList>
    </citation>
    <scope>NUCLEOTIDE SEQUENCE [LARGE SCALE GENOMIC DNA]</scope>
    <source>
        <strain evidence="2">KCTC 5701</strain>
    </source>
</reference>
<gene>
    <name evidence="1" type="ORF">ACFP3J_30200</name>
</gene>
<dbReference type="EMBL" id="JBHSOE010000073">
    <property type="protein sequence ID" value="MFC5659732.1"/>
    <property type="molecule type" value="Genomic_DNA"/>
</dbReference>
<name>A0ABW0WQK4_STRNO</name>
<comment type="caution">
    <text evidence="1">The sequence shown here is derived from an EMBL/GenBank/DDBJ whole genome shotgun (WGS) entry which is preliminary data.</text>
</comment>
<organism evidence="1 2">
    <name type="scientific">Streptomyces nogalater</name>
    <dbReference type="NCBI Taxonomy" id="38314"/>
    <lineage>
        <taxon>Bacteria</taxon>
        <taxon>Bacillati</taxon>
        <taxon>Actinomycetota</taxon>
        <taxon>Actinomycetes</taxon>
        <taxon>Kitasatosporales</taxon>
        <taxon>Streptomycetaceae</taxon>
        <taxon>Streptomyces</taxon>
    </lineage>
</organism>
<accession>A0ABW0WQK4</accession>
<dbReference type="Pfam" id="PF14435">
    <property type="entry name" value="SUKH-4"/>
    <property type="match status" value="1"/>
</dbReference>
<protein>
    <submittedName>
        <fullName evidence="1">SUKH-4 family immunity protein</fullName>
    </submittedName>
</protein>
<sequence>MSGSGDLKVENVEFPGEPSFGSFRVPTETVDGVFTPVRPLQHVQIGKRSFVWFGSSGATGRLMVDSGSGSVFETHDASTVTFVNESLGKFIECLEAFSSVVLDGAENRDPADEADEDEGERMARRLEERIRMIDPRAYEEDTFWYDIRWDVSLGDW</sequence>
<proteinExistence type="predicted"/>